<dbReference type="OrthoDB" id="498204at2759"/>
<reference evidence="9" key="1">
    <citation type="submission" date="2022-03" db="EMBL/GenBank/DDBJ databases">
        <authorList>
            <person name="Martin C."/>
        </authorList>
    </citation>
    <scope>NUCLEOTIDE SEQUENCE</scope>
</reference>
<keyword evidence="4" id="KW-0560">Oxidoreductase</keyword>
<comment type="cofactor">
    <cofactor evidence="1">
        <name>FAD</name>
        <dbReference type="ChEBI" id="CHEBI:57692"/>
    </cofactor>
</comment>
<proteinExistence type="inferred from homology"/>
<dbReference type="EC" id="1.1.99.2" evidence="7"/>
<evidence type="ECO:0000313" key="9">
    <source>
        <dbReference type="EMBL" id="CAH1791251.1"/>
    </source>
</evidence>
<dbReference type="Gene3D" id="3.50.50.60">
    <property type="entry name" value="FAD/NAD(P)-binding domain"/>
    <property type="match status" value="1"/>
</dbReference>
<evidence type="ECO:0000313" key="10">
    <source>
        <dbReference type="Proteomes" id="UP000749559"/>
    </source>
</evidence>
<accession>A0A8J1XXB7</accession>
<evidence type="ECO:0000256" key="3">
    <source>
        <dbReference type="ARBA" id="ARBA00022827"/>
    </source>
</evidence>
<dbReference type="SUPFAM" id="SSF51905">
    <property type="entry name" value="FAD/NAD(P)-binding domain"/>
    <property type="match status" value="1"/>
</dbReference>
<keyword evidence="3" id="KW-0274">FAD</keyword>
<dbReference type="Pfam" id="PF01266">
    <property type="entry name" value="DAO"/>
    <property type="match status" value="1"/>
</dbReference>
<evidence type="ECO:0000256" key="8">
    <source>
        <dbReference type="ARBA" id="ARBA00041137"/>
    </source>
</evidence>
<evidence type="ECO:0000256" key="4">
    <source>
        <dbReference type="ARBA" id="ARBA00023002"/>
    </source>
</evidence>
<organism evidence="9 10">
    <name type="scientific">Owenia fusiformis</name>
    <name type="common">Polychaete worm</name>
    <dbReference type="NCBI Taxonomy" id="6347"/>
    <lineage>
        <taxon>Eukaryota</taxon>
        <taxon>Metazoa</taxon>
        <taxon>Spiralia</taxon>
        <taxon>Lophotrochozoa</taxon>
        <taxon>Annelida</taxon>
        <taxon>Polychaeta</taxon>
        <taxon>Sedentaria</taxon>
        <taxon>Canalipalpata</taxon>
        <taxon>Sabellida</taxon>
        <taxon>Oweniida</taxon>
        <taxon>Oweniidae</taxon>
        <taxon>Owenia</taxon>
    </lineage>
</organism>
<keyword evidence="10" id="KW-1185">Reference proteome</keyword>
<dbReference type="EMBL" id="CAIIXF020000008">
    <property type="protein sequence ID" value="CAH1791251.1"/>
    <property type="molecule type" value="Genomic_DNA"/>
</dbReference>
<name>A0A8J1XXB7_OWEFU</name>
<evidence type="ECO:0000256" key="7">
    <source>
        <dbReference type="ARBA" id="ARBA00038878"/>
    </source>
</evidence>
<comment type="similarity">
    <text evidence="6">Belongs to the L2HGDH family.</text>
</comment>
<comment type="caution">
    <text evidence="9">The sequence shown here is derived from an EMBL/GenBank/DDBJ whole genome shotgun (WGS) entry which is preliminary data.</text>
</comment>
<evidence type="ECO:0000256" key="5">
    <source>
        <dbReference type="ARBA" id="ARBA00036066"/>
    </source>
</evidence>
<dbReference type="PANTHER" id="PTHR43104">
    <property type="entry name" value="L-2-HYDROXYGLUTARATE DEHYDROGENASE, MITOCHONDRIAL"/>
    <property type="match status" value="1"/>
</dbReference>
<dbReference type="Proteomes" id="UP000749559">
    <property type="component" value="Unassembled WGS sequence"/>
</dbReference>
<evidence type="ECO:0000256" key="2">
    <source>
        <dbReference type="ARBA" id="ARBA00022630"/>
    </source>
</evidence>
<evidence type="ECO:0000256" key="1">
    <source>
        <dbReference type="ARBA" id="ARBA00001974"/>
    </source>
</evidence>
<comment type="catalytic activity">
    <reaction evidence="5">
        <text>(S)-2-hydroxyglutarate + A = 2-oxoglutarate + AH2</text>
        <dbReference type="Rhea" id="RHEA:21252"/>
        <dbReference type="ChEBI" id="CHEBI:13193"/>
        <dbReference type="ChEBI" id="CHEBI:16782"/>
        <dbReference type="ChEBI" id="CHEBI:16810"/>
        <dbReference type="ChEBI" id="CHEBI:17499"/>
        <dbReference type="EC" id="1.1.99.2"/>
    </reaction>
</comment>
<dbReference type="NCBIfam" id="NF008726">
    <property type="entry name" value="PRK11728.1"/>
    <property type="match status" value="1"/>
</dbReference>
<dbReference type="InterPro" id="IPR006076">
    <property type="entry name" value="FAD-dep_OxRdtase"/>
</dbReference>
<dbReference type="AlphaFoldDB" id="A0A8J1XXB7"/>
<protein>
    <recommendedName>
        <fullName evidence="8">L-2-hydroxyglutarate dehydrogenase, mitochondrial</fullName>
        <ecNumber evidence="7">1.1.99.2</ecNumber>
    </recommendedName>
</protein>
<dbReference type="InterPro" id="IPR036188">
    <property type="entry name" value="FAD/NAD-bd_sf"/>
</dbReference>
<evidence type="ECO:0000256" key="6">
    <source>
        <dbReference type="ARBA" id="ARBA00037941"/>
    </source>
</evidence>
<dbReference type="Gene3D" id="3.30.9.10">
    <property type="entry name" value="D-Amino Acid Oxidase, subunit A, domain 2"/>
    <property type="match status" value="1"/>
</dbReference>
<gene>
    <name evidence="9" type="ORF">OFUS_LOCUS16353</name>
</gene>
<sequence>MAGCAKQLIRAPKINVLNVIPAIPNHINSQKCSQNRCLSTQSTAPKNKGKYDIAIVGGGIVGMATARQLLLNHPELKLVTLEKEDRIAAHQSGHNSGVIHAGIYYTPGSLKAKLCVSGLKMAYEYCAKNNIPYKKCGKLVVATNEEENSRLGGLFERGLQNEVPDLKLIGPDEIKKIEPFCKGLRAIHSPITGIVDWGEVTVSYGTNFKKLGGEIMTNFEVSDFKMSQSDPDYPVTVIGAQPNQEIQCKYVLTCGGLQADRIAAKSGCNPEPKILPFRGDYLLLKPEAAKMINGNIYPVPNPNFPFLGIHFTPRMNGDVWLGPNAVLAFKREGYKLLDFNARDFVDAVSFRGLQKLVMRNMGYAFGELYRGFMFSATVKASQRFVPDIRVEHVTRGPSGVRAQALDRDGGLVDDFVFDSGEGELGSRMLHVRNSPSPAATASLAIGEMIAQEVKNKFLV</sequence>
<keyword evidence="2" id="KW-0285">Flavoprotein</keyword>
<dbReference type="PANTHER" id="PTHR43104:SF2">
    <property type="entry name" value="L-2-HYDROXYGLUTARATE DEHYDROGENASE, MITOCHONDRIAL"/>
    <property type="match status" value="1"/>
</dbReference>
<dbReference type="GO" id="GO:0047545">
    <property type="term" value="F:(S)-2-hydroxyglutarate dehydrogenase activity"/>
    <property type="evidence" value="ECO:0007669"/>
    <property type="project" value="UniProtKB-EC"/>
</dbReference>